<proteinExistence type="predicted"/>
<dbReference type="InterPro" id="IPR012347">
    <property type="entry name" value="Ferritin-like"/>
</dbReference>
<gene>
    <name evidence="1" type="ORF">AZF00_16375</name>
</gene>
<dbReference type="Gene3D" id="1.20.1260.10">
    <property type="match status" value="1"/>
</dbReference>
<dbReference type="KEGG" id="zal:AZF00_16375"/>
<dbReference type="SUPFAM" id="SSF47240">
    <property type="entry name" value="Ferritin-like"/>
    <property type="match status" value="1"/>
</dbReference>
<organism evidence="1 2">
    <name type="scientific">Zhongshania aliphaticivorans</name>
    <dbReference type="NCBI Taxonomy" id="1470434"/>
    <lineage>
        <taxon>Bacteria</taxon>
        <taxon>Pseudomonadati</taxon>
        <taxon>Pseudomonadota</taxon>
        <taxon>Gammaproteobacteria</taxon>
        <taxon>Cellvibrionales</taxon>
        <taxon>Spongiibacteraceae</taxon>
        <taxon>Zhongshania</taxon>
    </lineage>
</organism>
<dbReference type="RefSeq" id="WP_040803999.1">
    <property type="nucleotide sequence ID" value="NZ_CP014544.1"/>
</dbReference>
<evidence type="ECO:0000313" key="1">
    <source>
        <dbReference type="EMBL" id="AMO69780.1"/>
    </source>
</evidence>
<reference evidence="1 2" key="1">
    <citation type="submission" date="2015-12" db="EMBL/GenBank/DDBJ databases">
        <authorList>
            <person name="Shamseldin A."/>
            <person name="Moawad H."/>
            <person name="Abd El-Rahim W.M."/>
            <person name="Sadowsky M.J."/>
        </authorList>
    </citation>
    <scope>NUCLEOTIDE SEQUENCE [LARGE SCALE GENOMIC DNA]</scope>
    <source>
        <strain evidence="1 2">SM2</strain>
    </source>
</reference>
<dbReference type="InterPro" id="IPR010287">
    <property type="entry name" value="DUF892_YciF-like"/>
</dbReference>
<dbReference type="Pfam" id="PF05974">
    <property type="entry name" value="DUF892"/>
    <property type="match status" value="1"/>
</dbReference>
<sequence length="174" mass="19671">MQANTNVDAHKKYLQWLRDAHAMEEQSLKIFEDLDSRIENYPDFRVRVKEYIFATQNQKDKLENSLELNGSSASLLKDVAAKTLAFTQSVSGMPLGDEVVKAVLSAYTFIHMKIGSYSILVAAAKMLNDSQTLLMCEQALTDEVAMAQWLKGNMTAISEEYLLRVLNDDDRADR</sequence>
<accession>A0A127M981</accession>
<dbReference type="EMBL" id="CP014544">
    <property type="protein sequence ID" value="AMO69780.1"/>
    <property type="molecule type" value="Genomic_DNA"/>
</dbReference>
<dbReference type="AlphaFoldDB" id="A0A127M981"/>
<evidence type="ECO:0000313" key="2">
    <source>
        <dbReference type="Proteomes" id="UP000074119"/>
    </source>
</evidence>
<dbReference type="InterPro" id="IPR009078">
    <property type="entry name" value="Ferritin-like_SF"/>
</dbReference>
<protein>
    <submittedName>
        <fullName evidence="1">Uncharacterized protein</fullName>
    </submittedName>
</protein>
<dbReference type="Proteomes" id="UP000074119">
    <property type="component" value="Chromosome"/>
</dbReference>
<name>A0A127M981_9GAMM</name>